<dbReference type="OrthoDB" id="3335358at2759"/>
<keyword evidence="2" id="KW-1185">Reference proteome</keyword>
<accession>A0A2V0NW54</accession>
<dbReference type="EMBL" id="BDRX01000008">
    <property type="protein sequence ID" value="GBF89045.1"/>
    <property type="molecule type" value="Genomic_DNA"/>
</dbReference>
<proteinExistence type="predicted"/>
<evidence type="ECO:0000313" key="1">
    <source>
        <dbReference type="EMBL" id="GBF89045.1"/>
    </source>
</evidence>
<comment type="caution">
    <text evidence="1">The sequence shown here is derived from an EMBL/GenBank/DDBJ whole genome shotgun (WGS) entry which is preliminary data.</text>
</comment>
<dbReference type="AlphaFoldDB" id="A0A2V0NW54"/>
<dbReference type="SUPFAM" id="SSF56399">
    <property type="entry name" value="ADP-ribosylation"/>
    <property type="match status" value="1"/>
</dbReference>
<reference evidence="1 2" key="1">
    <citation type="journal article" date="2018" name="Sci. Rep.">
        <title>Raphidocelis subcapitata (=Pseudokirchneriella subcapitata) provides an insight into genome evolution and environmental adaptations in the Sphaeropleales.</title>
        <authorList>
            <person name="Suzuki S."/>
            <person name="Yamaguchi H."/>
            <person name="Nakajima N."/>
            <person name="Kawachi M."/>
        </authorList>
    </citation>
    <scope>NUCLEOTIDE SEQUENCE [LARGE SCALE GENOMIC DNA]</scope>
    <source>
        <strain evidence="1 2">NIES-35</strain>
    </source>
</reference>
<dbReference type="PANTHER" id="PTHR34129:SF1">
    <property type="entry name" value="DUF952 DOMAIN-CONTAINING PROTEIN"/>
    <property type="match status" value="1"/>
</dbReference>
<organism evidence="1 2">
    <name type="scientific">Raphidocelis subcapitata</name>
    <dbReference type="NCBI Taxonomy" id="307507"/>
    <lineage>
        <taxon>Eukaryota</taxon>
        <taxon>Viridiplantae</taxon>
        <taxon>Chlorophyta</taxon>
        <taxon>core chlorophytes</taxon>
        <taxon>Chlorophyceae</taxon>
        <taxon>CS clade</taxon>
        <taxon>Sphaeropleales</taxon>
        <taxon>Selenastraceae</taxon>
        <taxon>Raphidocelis</taxon>
    </lineage>
</organism>
<protein>
    <recommendedName>
        <fullName evidence="3">DUF952 domain-containing protein</fullName>
    </recommendedName>
</protein>
<dbReference type="InterPro" id="IPR009297">
    <property type="entry name" value="DUF952"/>
</dbReference>
<name>A0A2V0NW54_9CHLO</name>
<dbReference type="FunCoup" id="A0A2V0NW54">
    <property type="interactions" value="39"/>
</dbReference>
<evidence type="ECO:0008006" key="3">
    <source>
        <dbReference type="Google" id="ProtNLM"/>
    </source>
</evidence>
<evidence type="ECO:0000313" key="2">
    <source>
        <dbReference type="Proteomes" id="UP000247498"/>
    </source>
</evidence>
<dbReference type="PANTHER" id="PTHR34129">
    <property type="entry name" value="BLR1139 PROTEIN"/>
    <property type="match status" value="1"/>
</dbReference>
<gene>
    <name evidence="1" type="ORF">Rsub_01762</name>
</gene>
<sequence length="133" mass="13947">MAALYHLVQQSLWEATKAAGAPYKPPTYDADGFTHLTQDPALLLGVANHFYAAIAGPFLVLEIDPARLPDKVVFEPAAPVGTTPAVHADAVLFPHLYGPIPAAAVVRELAVERGGDGAFLSIQGLPQARLLAG</sequence>
<dbReference type="InParanoid" id="A0A2V0NW54"/>
<dbReference type="Gene3D" id="3.20.170.20">
    <property type="entry name" value="Protein of unknown function DUF952"/>
    <property type="match status" value="1"/>
</dbReference>
<dbReference type="Proteomes" id="UP000247498">
    <property type="component" value="Unassembled WGS sequence"/>
</dbReference>
<dbReference type="Pfam" id="PF06108">
    <property type="entry name" value="DUF952"/>
    <property type="match status" value="1"/>
</dbReference>